<dbReference type="Gene3D" id="3.40.50.2300">
    <property type="match status" value="2"/>
</dbReference>
<dbReference type="OrthoDB" id="5681588at2"/>
<dbReference type="RefSeq" id="WP_034893782.1">
    <property type="nucleotide sequence ID" value="NZ_JRUQ01000040.1"/>
</dbReference>
<dbReference type="GO" id="GO:0000976">
    <property type="term" value="F:transcription cis-regulatory region binding"/>
    <property type="evidence" value="ECO:0007669"/>
    <property type="project" value="TreeGrafter"/>
</dbReference>
<name>A0A0A3Z044_9GAMM</name>
<keyword evidence="2" id="KW-0238">DNA-binding</keyword>
<reference evidence="5 6" key="1">
    <citation type="submission" date="2014-10" db="EMBL/GenBank/DDBJ databases">
        <title>Genome sequence of Erwinia typographi M043b.</title>
        <authorList>
            <person name="Chan K.-G."/>
            <person name="Tan W.-S."/>
        </authorList>
    </citation>
    <scope>NUCLEOTIDE SEQUENCE [LARGE SCALE GENOMIC DNA]</scope>
    <source>
        <strain evidence="5 6">M043b</strain>
    </source>
</reference>
<sequence length="337" mass="36362">MTDLLGVAKLAGVSRATAARAFASPEQVREETRRKVFAASEQLGFRPNHIARQLRSQSSRTLGVLLPSLRNPVFAGQLQAMEIAAQQRGYALLIATSDYQTQREADIVENMLRQRVDGMVLTVADADSSEVLASLQQEVVPVVLVHNAPQKIALPAVCVDNRQAVRQATNHLLSLGHRHIGMIAGPILQSDRALQRYQGYCDAMTAAGLVPAAVLEMPSHTQSDLQTLQPALGSERRMTALLCTNDLLAISVMGELLRAGYRVPQQISIIGFDGIDLGRLVYPSLTSLVQPLQNMGTQAIAHLLALIAGQTPEPLPPLPVRLRLGESVAPPPVLTLP</sequence>
<dbReference type="PANTHER" id="PTHR30146">
    <property type="entry name" value="LACI-RELATED TRANSCRIPTIONAL REPRESSOR"/>
    <property type="match status" value="1"/>
</dbReference>
<dbReference type="PANTHER" id="PTHR30146:SF138">
    <property type="entry name" value="TRANSCRIPTIONAL REGULATORY PROTEIN"/>
    <property type="match status" value="1"/>
</dbReference>
<dbReference type="InterPro" id="IPR000843">
    <property type="entry name" value="HTH_LacI"/>
</dbReference>
<keyword evidence="1" id="KW-0805">Transcription regulation</keyword>
<evidence type="ECO:0000256" key="3">
    <source>
        <dbReference type="ARBA" id="ARBA00023163"/>
    </source>
</evidence>
<dbReference type="PROSITE" id="PS50932">
    <property type="entry name" value="HTH_LACI_2"/>
    <property type="match status" value="1"/>
</dbReference>
<dbReference type="InterPro" id="IPR010982">
    <property type="entry name" value="Lambda_DNA-bd_dom_sf"/>
</dbReference>
<evidence type="ECO:0000259" key="4">
    <source>
        <dbReference type="PROSITE" id="PS50932"/>
    </source>
</evidence>
<dbReference type="InterPro" id="IPR028082">
    <property type="entry name" value="Peripla_BP_I"/>
</dbReference>
<keyword evidence="6" id="KW-1185">Reference proteome</keyword>
<dbReference type="SUPFAM" id="SSF47413">
    <property type="entry name" value="lambda repressor-like DNA-binding domains"/>
    <property type="match status" value="1"/>
</dbReference>
<dbReference type="CDD" id="cd01392">
    <property type="entry name" value="HTH_LacI"/>
    <property type="match status" value="1"/>
</dbReference>
<evidence type="ECO:0000313" key="5">
    <source>
        <dbReference type="EMBL" id="KGT92457.1"/>
    </source>
</evidence>
<dbReference type="InterPro" id="IPR001761">
    <property type="entry name" value="Peripla_BP/Lac1_sug-bd_dom"/>
</dbReference>
<protein>
    <submittedName>
        <fullName evidence="5">GntR family transcriptional regulator</fullName>
    </submittedName>
</protein>
<dbReference type="SMART" id="SM00354">
    <property type="entry name" value="HTH_LACI"/>
    <property type="match status" value="1"/>
</dbReference>
<dbReference type="SUPFAM" id="SSF53822">
    <property type="entry name" value="Periplasmic binding protein-like I"/>
    <property type="match status" value="1"/>
</dbReference>
<proteinExistence type="predicted"/>
<dbReference type="eggNOG" id="COG1609">
    <property type="taxonomic scope" value="Bacteria"/>
</dbReference>
<organism evidence="5 6">
    <name type="scientific">Erwinia typographi</name>
    <dbReference type="NCBI Taxonomy" id="371042"/>
    <lineage>
        <taxon>Bacteria</taxon>
        <taxon>Pseudomonadati</taxon>
        <taxon>Pseudomonadota</taxon>
        <taxon>Gammaproteobacteria</taxon>
        <taxon>Enterobacterales</taxon>
        <taxon>Erwiniaceae</taxon>
        <taxon>Erwinia</taxon>
    </lineage>
</organism>
<gene>
    <name evidence="5" type="ORF">NG99_13740</name>
</gene>
<dbReference type="Gene3D" id="1.10.260.40">
    <property type="entry name" value="lambda repressor-like DNA-binding domains"/>
    <property type="match status" value="1"/>
</dbReference>
<dbReference type="GO" id="GO:0003700">
    <property type="term" value="F:DNA-binding transcription factor activity"/>
    <property type="evidence" value="ECO:0007669"/>
    <property type="project" value="TreeGrafter"/>
</dbReference>
<dbReference type="AlphaFoldDB" id="A0A0A3Z044"/>
<feature type="domain" description="HTH lacI-type" evidence="4">
    <location>
        <begin position="1"/>
        <end position="56"/>
    </location>
</feature>
<accession>A0A0A3Z044</accession>
<dbReference type="Pfam" id="PF00532">
    <property type="entry name" value="Peripla_BP_1"/>
    <property type="match status" value="1"/>
</dbReference>
<dbReference type="Pfam" id="PF00356">
    <property type="entry name" value="LacI"/>
    <property type="match status" value="1"/>
</dbReference>
<evidence type="ECO:0000313" key="6">
    <source>
        <dbReference type="Proteomes" id="UP000030351"/>
    </source>
</evidence>
<keyword evidence="3" id="KW-0804">Transcription</keyword>
<dbReference type="Proteomes" id="UP000030351">
    <property type="component" value="Unassembled WGS sequence"/>
</dbReference>
<dbReference type="EMBL" id="JRUQ01000040">
    <property type="protein sequence ID" value="KGT92457.1"/>
    <property type="molecule type" value="Genomic_DNA"/>
</dbReference>
<evidence type="ECO:0000256" key="1">
    <source>
        <dbReference type="ARBA" id="ARBA00023015"/>
    </source>
</evidence>
<dbReference type="STRING" id="371042.NG99_13740"/>
<evidence type="ECO:0000256" key="2">
    <source>
        <dbReference type="ARBA" id="ARBA00023125"/>
    </source>
</evidence>
<comment type="caution">
    <text evidence="5">The sequence shown here is derived from an EMBL/GenBank/DDBJ whole genome shotgun (WGS) entry which is preliminary data.</text>
</comment>